<comment type="caution">
    <text evidence="7">The sequence shown here is derived from an EMBL/GenBank/DDBJ whole genome shotgun (WGS) entry which is preliminary data.</text>
</comment>
<dbReference type="SUPFAM" id="SSF103473">
    <property type="entry name" value="MFS general substrate transporter"/>
    <property type="match status" value="1"/>
</dbReference>
<feature type="domain" description="Major facilitator superfamily (MFS) profile" evidence="6">
    <location>
        <begin position="24"/>
        <end position="432"/>
    </location>
</feature>
<name>A0A7W6CIJ0_9SPHN</name>
<feature type="transmembrane region" description="Helical" evidence="5">
    <location>
        <begin position="286"/>
        <end position="307"/>
    </location>
</feature>
<gene>
    <name evidence="7" type="ORF">GGR38_000633</name>
</gene>
<comment type="subcellular location">
    <subcellularLocation>
        <location evidence="1">Membrane</location>
        <topology evidence="1">Multi-pass membrane protein</topology>
    </subcellularLocation>
</comment>
<dbReference type="InterPro" id="IPR020846">
    <property type="entry name" value="MFS_dom"/>
</dbReference>
<dbReference type="PROSITE" id="PS50850">
    <property type="entry name" value="MFS"/>
    <property type="match status" value="1"/>
</dbReference>
<protein>
    <submittedName>
        <fullName evidence="7">AAHS family benzoate transporter-like MFS transporter</fullName>
    </submittedName>
</protein>
<dbReference type="GO" id="GO:0046943">
    <property type="term" value="F:carboxylic acid transmembrane transporter activity"/>
    <property type="evidence" value="ECO:0007669"/>
    <property type="project" value="TreeGrafter"/>
</dbReference>
<evidence type="ECO:0000256" key="4">
    <source>
        <dbReference type="ARBA" id="ARBA00023136"/>
    </source>
</evidence>
<feature type="transmembrane region" description="Helical" evidence="5">
    <location>
        <begin position="62"/>
        <end position="84"/>
    </location>
</feature>
<feature type="transmembrane region" description="Helical" evidence="5">
    <location>
        <begin position="406"/>
        <end position="427"/>
    </location>
</feature>
<dbReference type="EMBL" id="JACIDX010000002">
    <property type="protein sequence ID" value="MBB3953706.1"/>
    <property type="molecule type" value="Genomic_DNA"/>
</dbReference>
<dbReference type="PANTHER" id="PTHR23508">
    <property type="entry name" value="CARBOXYLIC ACID TRANSPORTER PROTEIN HOMOLOG"/>
    <property type="match status" value="1"/>
</dbReference>
<dbReference type="PANTHER" id="PTHR23508:SF10">
    <property type="entry name" value="CARBOXYLIC ACID TRANSPORTER PROTEIN HOMOLOG"/>
    <property type="match status" value="1"/>
</dbReference>
<feature type="transmembrane region" description="Helical" evidence="5">
    <location>
        <begin position="23"/>
        <end position="50"/>
    </location>
</feature>
<proteinExistence type="predicted"/>
<dbReference type="InterPro" id="IPR011701">
    <property type="entry name" value="MFS"/>
</dbReference>
<keyword evidence="2 5" id="KW-0812">Transmembrane</keyword>
<feature type="transmembrane region" description="Helical" evidence="5">
    <location>
        <begin position="91"/>
        <end position="110"/>
    </location>
</feature>
<feature type="transmembrane region" description="Helical" evidence="5">
    <location>
        <begin position="344"/>
        <end position="365"/>
    </location>
</feature>
<feature type="transmembrane region" description="Helical" evidence="5">
    <location>
        <begin position="151"/>
        <end position="172"/>
    </location>
</feature>
<evidence type="ECO:0000256" key="1">
    <source>
        <dbReference type="ARBA" id="ARBA00004141"/>
    </source>
</evidence>
<organism evidence="7 8">
    <name type="scientific">Novosphingobium sediminicola</name>
    <dbReference type="NCBI Taxonomy" id="563162"/>
    <lineage>
        <taxon>Bacteria</taxon>
        <taxon>Pseudomonadati</taxon>
        <taxon>Pseudomonadota</taxon>
        <taxon>Alphaproteobacteria</taxon>
        <taxon>Sphingomonadales</taxon>
        <taxon>Sphingomonadaceae</taxon>
        <taxon>Novosphingobium</taxon>
    </lineage>
</organism>
<feature type="transmembrane region" description="Helical" evidence="5">
    <location>
        <begin position="319"/>
        <end position="338"/>
    </location>
</feature>
<accession>A0A7W6CIJ0</accession>
<feature type="transmembrane region" description="Helical" evidence="5">
    <location>
        <begin position="178"/>
        <end position="199"/>
    </location>
</feature>
<feature type="transmembrane region" description="Helical" evidence="5">
    <location>
        <begin position="377"/>
        <end position="400"/>
    </location>
</feature>
<keyword evidence="8" id="KW-1185">Reference proteome</keyword>
<feature type="transmembrane region" description="Helical" evidence="5">
    <location>
        <begin position="255"/>
        <end position="274"/>
    </location>
</feature>
<evidence type="ECO:0000259" key="6">
    <source>
        <dbReference type="PROSITE" id="PS50850"/>
    </source>
</evidence>
<feature type="transmembrane region" description="Helical" evidence="5">
    <location>
        <begin position="116"/>
        <end position="139"/>
    </location>
</feature>
<dbReference type="GO" id="GO:0005886">
    <property type="term" value="C:plasma membrane"/>
    <property type="evidence" value="ECO:0007669"/>
    <property type="project" value="TreeGrafter"/>
</dbReference>
<evidence type="ECO:0000256" key="2">
    <source>
        <dbReference type="ARBA" id="ARBA00022692"/>
    </source>
</evidence>
<evidence type="ECO:0000256" key="3">
    <source>
        <dbReference type="ARBA" id="ARBA00022989"/>
    </source>
</evidence>
<reference evidence="7 8" key="1">
    <citation type="submission" date="2020-08" db="EMBL/GenBank/DDBJ databases">
        <title>Genomic Encyclopedia of Type Strains, Phase IV (KMG-IV): sequencing the most valuable type-strain genomes for metagenomic binning, comparative biology and taxonomic classification.</title>
        <authorList>
            <person name="Goeker M."/>
        </authorList>
    </citation>
    <scope>NUCLEOTIDE SEQUENCE [LARGE SCALE GENOMIC DNA]</scope>
    <source>
        <strain evidence="7 8">DSM 27057</strain>
    </source>
</reference>
<keyword evidence="3 5" id="KW-1133">Transmembrane helix</keyword>
<dbReference type="Pfam" id="PF07690">
    <property type="entry name" value="MFS_1"/>
    <property type="match status" value="1"/>
</dbReference>
<evidence type="ECO:0000256" key="5">
    <source>
        <dbReference type="SAM" id="Phobius"/>
    </source>
</evidence>
<dbReference type="InterPro" id="IPR036259">
    <property type="entry name" value="MFS_trans_sf"/>
</dbReference>
<evidence type="ECO:0000313" key="8">
    <source>
        <dbReference type="Proteomes" id="UP000548867"/>
    </source>
</evidence>
<evidence type="ECO:0000313" key="7">
    <source>
        <dbReference type="EMBL" id="MBB3953706.1"/>
    </source>
</evidence>
<dbReference type="AlphaFoldDB" id="A0A7W6CIJ0"/>
<dbReference type="Proteomes" id="UP000548867">
    <property type="component" value="Unassembled WGS sequence"/>
</dbReference>
<dbReference type="Gene3D" id="1.20.1250.20">
    <property type="entry name" value="MFS general substrate transporter like domains"/>
    <property type="match status" value="1"/>
</dbReference>
<keyword evidence="4 5" id="KW-0472">Membrane</keyword>
<sequence length="442" mass="46237">MTMPFPPESRLRSGRPWYCRPRLIIWICWFGLFSEGYDMGVLGAVLPGLLNDPAWHLGPTSASLLASAAMAGMFFGGYGFGVLSDRFGRKACFIACLTLFSITSAAAAAAPTPLFFAAMRFLAGIGIGGIVPVAAAFACEFAPRGKINREFAIMYSGYSLGIFAAALASFFLLQNAGWRPIVALGAAPLVLLPAILWLLPESAAYLMGKGQNEKADAIARRYGLDPADLAPPPAEGAIKPGVRALFADGHARATLGFWLTTFTGMILVYGLNTWLPQIMRASGYDLGPSIMFLGVFALASSVGGIMLGRLADRHGRAPIIVAAFCGGAVAILLLSHKWPLMMTYGIVAAAGVGTVSAAVMVTSYLSQYFSPTLRATAVGSCLSFSRMGSICGPLLGGMIATYQLDMAWNFIGFAAVAALSALAIALVPRQEGEAGAVAACAA</sequence>